<dbReference type="GO" id="GO:0000981">
    <property type="term" value="F:DNA-binding transcription factor activity, RNA polymerase II-specific"/>
    <property type="evidence" value="ECO:0007669"/>
    <property type="project" value="TreeGrafter"/>
</dbReference>
<keyword evidence="3 5" id="KW-0863">Zinc-finger</keyword>
<dbReference type="SMART" id="SM00355">
    <property type="entry name" value="ZnF_C2H2"/>
    <property type="match status" value="4"/>
</dbReference>
<dbReference type="Pfam" id="PF00096">
    <property type="entry name" value="zf-C2H2"/>
    <property type="match status" value="2"/>
</dbReference>
<feature type="domain" description="C2H2-type" evidence="6">
    <location>
        <begin position="208"/>
        <end position="231"/>
    </location>
</feature>
<name>W6UQC3_ECHGR</name>
<feature type="domain" description="C2H2-type" evidence="6">
    <location>
        <begin position="150"/>
        <end position="178"/>
    </location>
</feature>
<dbReference type="OrthoDB" id="3437960at2759"/>
<dbReference type="InterPro" id="IPR013087">
    <property type="entry name" value="Znf_C2H2_type"/>
</dbReference>
<dbReference type="AlphaFoldDB" id="W6UQC3"/>
<dbReference type="Pfam" id="PF13894">
    <property type="entry name" value="zf-C2H2_4"/>
    <property type="match status" value="1"/>
</dbReference>
<dbReference type="GO" id="GO:0005634">
    <property type="term" value="C:nucleus"/>
    <property type="evidence" value="ECO:0007669"/>
    <property type="project" value="TreeGrafter"/>
</dbReference>
<keyword evidence="4" id="KW-0862">Zinc</keyword>
<sequence>MGKVKKGFNFKALIILLLRRIGIVVRLAGRGLWQTGKILAFGRLTSHRASTSKPESVECAALQLNEGLVILRLVMDTCNGQYISSFPEFSFTDGSCFRQRSKAFDVDPHQCRICGKRFSQRTYLTRHKEIFHQSKFPLYFAACFVVKRAFACSHCNKSFLRRCRLNEHISVVHERRKSFTCQKCSKGFCRRGDLDKHISAVHEKRRPFTCQNCGKAFSCKGHLNRHVSTVHESGLSSLRAFCYRHNCTGQSIGASAVQSPMLRRFVELANDLEDEIPAGPCMSVAEKPNAMSLLPLLEVHDILRVSDGEARANTKTVSSSPVTALYAPIDTVWGTSYYHTYLSTVTGLSDAIS</sequence>
<dbReference type="PROSITE" id="PS00028">
    <property type="entry name" value="ZINC_FINGER_C2H2_1"/>
    <property type="match status" value="4"/>
</dbReference>
<comment type="caution">
    <text evidence="7">The sequence shown here is derived from an EMBL/GenBank/DDBJ whole genome shotgun (WGS) entry which is preliminary data.</text>
</comment>
<dbReference type="Proteomes" id="UP000019149">
    <property type="component" value="Unassembled WGS sequence"/>
</dbReference>
<dbReference type="GO" id="GO:0008270">
    <property type="term" value="F:zinc ion binding"/>
    <property type="evidence" value="ECO:0007669"/>
    <property type="project" value="UniProtKB-KW"/>
</dbReference>
<evidence type="ECO:0000256" key="5">
    <source>
        <dbReference type="PROSITE-ProRule" id="PRU00042"/>
    </source>
</evidence>
<dbReference type="FunFam" id="3.30.160.60:FF:000110">
    <property type="entry name" value="Zinc finger protein-like"/>
    <property type="match status" value="1"/>
</dbReference>
<dbReference type="GeneID" id="36345249"/>
<evidence type="ECO:0000256" key="4">
    <source>
        <dbReference type="ARBA" id="ARBA00022833"/>
    </source>
</evidence>
<dbReference type="KEGG" id="egl:EGR_09534"/>
<dbReference type="RefSeq" id="XP_024346790.1">
    <property type="nucleotide sequence ID" value="XM_024498783.1"/>
</dbReference>
<dbReference type="GO" id="GO:0043565">
    <property type="term" value="F:sequence-specific DNA binding"/>
    <property type="evidence" value="ECO:0007669"/>
    <property type="project" value="TreeGrafter"/>
</dbReference>
<protein>
    <submittedName>
        <fullName evidence="7">PR domain zinc finger protein</fullName>
    </submittedName>
</protein>
<dbReference type="InterPro" id="IPR036236">
    <property type="entry name" value="Znf_C2H2_sf"/>
</dbReference>
<proteinExistence type="predicted"/>
<dbReference type="PANTHER" id="PTHR24408">
    <property type="entry name" value="ZINC FINGER PROTEIN"/>
    <property type="match status" value="1"/>
</dbReference>
<feature type="domain" description="C2H2-type" evidence="6">
    <location>
        <begin position="179"/>
        <end position="207"/>
    </location>
</feature>
<dbReference type="STRING" id="6210.W6UQC3"/>
<dbReference type="CTD" id="36345249"/>
<evidence type="ECO:0000256" key="1">
    <source>
        <dbReference type="ARBA" id="ARBA00022723"/>
    </source>
</evidence>
<keyword evidence="1" id="KW-0479">Metal-binding</keyword>
<keyword evidence="2" id="KW-0677">Repeat</keyword>
<keyword evidence="8" id="KW-1185">Reference proteome</keyword>
<dbReference type="FunFam" id="3.30.160.60:FF:000446">
    <property type="entry name" value="Zinc finger protein"/>
    <property type="match status" value="1"/>
</dbReference>
<accession>W6UQC3</accession>
<dbReference type="Gene3D" id="3.30.160.60">
    <property type="entry name" value="Classic Zinc Finger"/>
    <property type="match status" value="3"/>
</dbReference>
<dbReference type="EMBL" id="APAU02000152">
    <property type="protein sequence ID" value="EUB55594.1"/>
    <property type="molecule type" value="Genomic_DNA"/>
</dbReference>
<evidence type="ECO:0000259" key="6">
    <source>
        <dbReference type="PROSITE" id="PS50157"/>
    </source>
</evidence>
<evidence type="ECO:0000256" key="2">
    <source>
        <dbReference type="ARBA" id="ARBA00022737"/>
    </source>
</evidence>
<evidence type="ECO:0000256" key="3">
    <source>
        <dbReference type="ARBA" id="ARBA00022771"/>
    </source>
</evidence>
<evidence type="ECO:0000313" key="8">
    <source>
        <dbReference type="Proteomes" id="UP000019149"/>
    </source>
</evidence>
<gene>
    <name evidence="7" type="ORF">EGR_09534</name>
</gene>
<reference evidence="7 8" key="1">
    <citation type="journal article" date="2013" name="Nat. Genet.">
        <title>The genome of the hydatid tapeworm Echinococcus granulosus.</title>
        <authorList>
            <person name="Zheng H."/>
            <person name="Zhang W."/>
            <person name="Zhang L."/>
            <person name="Zhang Z."/>
            <person name="Li J."/>
            <person name="Lu G."/>
            <person name="Zhu Y."/>
            <person name="Wang Y."/>
            <person name="Huang Y."/>
            <person name="Liu J."/>
            <person name="Kang H."/>
            <person name="Chen J."/>
            <person name="Wang L."/>
            <person name="Chen A."/>
            <person name="Yu S."/>
            <person name="Gao Z."/>
            <person name="Jin L."/>
            <person name="Gu W."/>
            <person name="Wang Z."/>
            <person name="Zhao L."/>
            <person name="Shi B."/>
            <person name="Wen H."/>
            <person name="Lin R."/>
            <person name="Jones M.K."/>
            <person name="Brejova B."/>
            <person name="Vinar T."/>
            <person name="Zhao G."/>
            <person name="McManus D.P."/>
            <person name="Chen Z."/>
            <person name="Zhou Y."/>
            <person name="Wang S."/>
        </authorList>
    </citation>
    <scope>NUCLEOTIDE SEQUENCE [LARGE SCALE GENOMIC DNA]</scope>
</reference>
<dbReference type="SUPFAM" id="SSF57667">
    <property type="entry name" value="beta-beta-alpha zinc fingers"/>
    <property type="match status" value="3"/>
</dbReference>
<dbReference type="PROSITE" id="PS50157">
    <property type="entry name" value="ZINC_FINGER_C2H2_2"/>
    <property type="match status" value="4"/>
</dbReference>
<dbReference type="PANTHER" id="PTHR24408:SF58">
    <property type="entry name" value="TRANSCRIPTION FACTOR (TFIIIA), PUTATIVE (AFU_ORTHOLOGUE AFUA_1G05150)-RELATED"/>
    <property type="match status" value="1"/>
</dbReference>
<evidence type="ECO:0000313" key="7">
    <source>
        <dbReference type="EMBL" id="EUB55594.1"/>
    </source>
</evidence>
<organism evidence="7 8">
    <name type="scientific">Echinococcus granulosus</name>
    <name type="common">Hydatid tapeworm</name>
    <dbReference type="NCBI Taxonomy" id="6210"/>
    <lineage>
        <taxon>Eukaryota</taxon>
        <taxon>Metazoa</taxon>
        <taxon>Spiralia</taxon>
        <taxon>Lophotrochozoa</taxon>
        <taxon>Platyhelminthes</taxon>
        <taxon>Cestoda</taxon>
        <taxon>Eucestoda</taxon>
        <taxon>Cyclophyllidea</taxon>
        <taxon>Taeniidae</taxon>
        <taxon>Echinococcus</taxon>
        <taxon>Echinococcus granulosus group</taxon>
    </lineage>
</organism>
<feature type="domain" description="C2H2-type" evidence="6">
    <location>
        <begin position="109"/>
        <end position="137"/>
    </location>
</feature>